<dbReference type="Pfam" id="PF00440">
    <property type="entry name" value="TetR_N"/>
    <property type="match status" value="1"/>
</dbReference>
<name>A0A7W7VW08_KITKI</name>
<organism evidence="8 9">
    <name type="scientific">Kitasatospora kifunensis</name>
    <name type="common">Streptomyces kifunensis</name>
    <dbReference type="NCBI Taxonomy" id="58351"/>
    <lineage>
        <taxon>Bacteria</taxon>
        <taxon>Bacillati</taxon>
        <taxon>Actinomycetota</taxon>
        <taxon>Actinomycetes</taxon>
        <taxon>Kitasatosporales</taxon>
        <taxon>Streptomycetaceae</taxon>
        <taxon>Kitasatospora</taxon>
    </lineage>
</organism>
<dbReference type="PRINTS" id="PR00455">
    <property type="entry name" value="HTHTETR"/>
</dbReference>
<dbReference type="EMBL" id="JACHJV010000001">
    <property type="protein sequence ID" value="MBB4924961.1"/>
    <property type="molecule type" value="Genomic_DNA"/>
</dbReference>
<evidence type="ECO:0000256" key="2">
    <source>
        <dbReference type="ARBA" id="ARBA00023015"/>
    </source>
</evidence>
<sequence>MGNREELLAGAKRCLSEKGYGRTTARDIAAASGVSLAAIGYHFGSKDALLNAALIEAMGDWGQTLGAALAETAGLELTPEERFVLSWDRVLKTFVDSRGLWKAQFEMIAQVDHLPEVARVLGEAQGDARLGLSALFQGKAEVPDTEDEHSRGAFLQAMLAGIAAQWLVAPDRVPSGRDLYRGLQILAGSVLPPSGPSGPSASSAPSGPSEPAA</sequence>
<dbReference type="InterPro" id="IPR009057">
    <property type="entry name" value="Homeodomain-like_sf"/>
</dbReference>
<keyword evidence="3 5" id="KW-0238">DNA-binding</keyword>
<evidence type="ECO:0000256" key="5">
    <source>
        <dbReference type="PROSITE-ProRule" id="PRU00335"/>
    </source>
</evidence>
<dbReference type="Gene3D" id="1.10.357.10">
    <property type="entry name" value="Tetracycline Repressor, domain 2"/>
    <property type="match status" value="1"/>
</dbReference>
<gene>
    <name evidence="8" type="ORF">FHR34_003954</name>
</gene>
<evidence type="ECO:0000259" key="7">
    <source>
        <dbReference type="PROSITE" id="PS50977"/>
    </source>
</evidence>
<dbReference type="PANTHER" id="PTHR30055">
    <property type="entry name" value="HTH-TYPE TRANSCRIPTIONAL REGULATOR RUTR"/>
    <property type="match status" value="1"/>
</dbReference>
<reference evidence="8 9" key="1">
    <citation type="submission" date="2020-08" db="EMBL/GenBank/DDBJ databases">
        <title>Sequencing the genomes of 1000 actinobacteria strains.</title>
        <authorList>
            <person name="Klenk H.-P."/>
        </authorList>
    </citation>
    <scope>NUCLEOTIDE SEQUENCE [LARGE SCALE GENOMIC DNA]</scope>
    <source>
        <strain evidence="8 9">DSM 41654</strain>
    </source>
</reference>
<evidence type="ECO:0000256" key="3">
    <source>
        <dbReference type="ARBA" id="ARBA00023125"/>
    </source>
</evidence>
<evidence type="ECO:0000313" key="8">
    <source>
        <dbReference type="EMBL" id="MBB4924961.1"/>
    </source>
</evidence>
<dbReference type="InterPro" id="IPR050109">
    <property type="entry name" value="HTH-type_TetR-like_transc_reg"/>
</dbReference>
<evidence type="ECO:0000313" key="9">
    <source>
        <dbReference type="Proteomes" id="UP000540506"/>
    </source>
</evidence>
<dbReference type="SUPFAM" id="SSF48498">
    <property type="entry name" value="Tetracyclin repressor-like, C-terminal domain"/>
    <property type="match status" value="1"/>
</dbReference>
<keyword evidence="1" id="KW-0678">Repressor</keyword>
<feature type="DNA-binding region" description="H-T-H motif" evidence="5">
    <location>
        <begin position="24"/>
        <end position="43"/>
    </location>
</feature>
<feature type="compositionally biased region" description="Low complexity" evidence="6">
    <location>
        <begin position="197"/>
        <end position="213"/>
    </location>
</feature>
<keyword evidence="4" id="KW-0804">Transcription</keyword>
<dbReference type="RefSeq" id="WP_184936824.1">
    <property type="nucleotide sequence ID" value="NZ_JACHJV010000001.1"/>
</dbReference>
<dbReference type="InterPro" id="IPR036271">
    <property type="entry name" value="Tet_transcr_reg_TetR-rel_C_sf"/>
</dbReference>
<dbReference type="AlphaFoldDB" id="A0A7W7VW08"/>
<dbReference type="PROSITE" id="PS50977">
    <property type="entry name" value="HTH_TETR_2"/>
    <property type="match status" value="1"/>
</dbReference>
<evidence type="ECO:0000256" key="1">
    <source>
        <dbReference type="ARBA" id="ARBA00022491"/>
    </source>
</evidence>
<feature type="domain" description="HTH tetR-type" evidence="7">
    <location>
        <begin position="1"/>
        <end position="61"/>
    </location>
</feature>
<evidence type="ECO:0000256" key="6">
    <source>
        <dbReference type="SAM" id="MobiDB-lite"/>
    </source>
</evidence>
<dbReference type="GO" id="GO:0003700">
    <property type="term" value="F:DNA-binding transcription factor activity"/>
    <property type="evidence" value="ECO:0007669"/>
    <property type="project" value="TreeGrafter"/>
</dbReference>
<dbReference type="SUPFAM" id="SSF46689">
    <property type="entry name" value="Homeodomain-like"/>
    <property type="match status" value="1"/>
</dbReference>
<dbReference type="GO" id="GO:0000976">
    <property type="term" value="F:transcription cis-regulatory region binding"/>
    <property type="evidence" value="ECO:0007669"/>
    <property type="project" value="TreeGrafter"/>
</dbReference>
<dbReference type="Pfam" id="PF13977">
    <property type="entry name" value="TetR_C_6"/>
    <property type="match status" value="1"/>
</dbReference>
<dbReference type="Proteomes" id="UP000540506">
    <property type="component" value="Unassembled WGS sequence"/>
</dbReference>
<evidence type="ECO:0000256" key="4">
    <source>
        <dbReference type="ARBA" id="ARBA00023163"/>
    </source>
</evidence>
<protein>
    <submittedName>
        <fullName evidence="8">AcrR family transcriptional regulator</fullName>
    </submittedName>
</protein>
<dbReference type="InterPro" id="IPR039538">
    <property type="entry name" value="BetI_C"/>
</dbReference>
<dbReference type="PANTHER" id="PTHR30055:SF219">
    <property type="entry name" value="TRANSCRIPTIONAL REGULATORY PROTEIN"/>
    <property type="match status" value="1"/>
</dbReference>
<proteinExistence type="predicted"/>
<comment type="caution">
    <text evidence="8">The sequence shown here is derived from an EMBL/GenBank/DDBJ whole genome shotgun (WGS) entry which is preliminary data.</text>
</comment>
<dbReference type="InterPro" id="IPR001647">
    <property type="entry name" value="HTH_TetR"/>
</dbReference>
<keyword evidence="2" id="KW-0805">Transcription regulation</keyword>
<feature type="region of interest" description="Disordered" evidence="6">
    <location>
        <begin position="191"/>
        <end position="213"/>
    </location>
</feature>
<accession>A0A7W7VW08</accession>
<keyword evidence="9" id="KW-1185">Reference proteome</keyword>